<dbReference type="PROSITE" id="PS51125">
    <property type="entry name" value="NHL"/>
    <property type="match status" value="1"/>
</dbReference>
<sequence>MYCDICHIHLCTICVGKHLTDLSTEHKVVPFANRGFNPMCPKHSSKQCELHCEQCDISVCVLCVSSEEHRGHEFLDLVKELDNRKKVLEIDLRELEKSIYPKYLEIASNIPLQKADLEENSEKLKTAFNMHGEDWHREIDSMIKKLKSDLDEMDSKQLSVLAKHEDEIARTISEIKQSIAKLKKLLNSSNVSLVSAYESRNTEFRRLPPKLTFSLPNFTPQNINKEQIYQQFGSLSALSIETENDSTMDSQGAGFYLLEKPLIDEPQILTEIKTKYGFFNQMRCVSCMGDDDLWVCGGDKIIRLYNIRGELIKTITTKSGNKPEDIAVTGKGDLVYTDKKERTIYQIEKHTEIQTVISLRRWKPLGICSTFSGDLLVIMDSDDKQSKVVRYSDFTEKQSIQFDDKGQPLYSCGGTKYISENRNLDICVSDYGAGAVVVVNHAGKFRFTCTGPPPTYKKSFDRPCGITTDSQGRILTADWYNECIHILDQDGQFLRYIDNCKLESPCYVCVDKKGNLFVAQSFKGTVKGIQYHNLMQK</sequence>
<dbReference type="Gene3D" id="3.30.160.60">
    <property type="entry name" value="Classic Zinc Finger"/>
    <property type="match status" value="1"/>
</dbReference>
<reference evidence="3" key="1">
    <citation type="journal article" date="2012" name="Nature">
        <title>The oyster genome reveals stress adaptation and complexity of shell formation.</title>
        <authorList>
            <person name="Zhang G."/>
            <person name="Fang X."/>
            <person name="Guo X."/>
            <person name="Li L."/>
            <person name="Luo R."/>
            <person name="Xu F."/>
            <person name="Yang P."/>
            <person name="Zhang L."/>
            <person name="Wang X."/>
            <person name="Qi H."/>
            <person name="Xiong Z."/>
            <person name="Que H."/>
            <person name="Xie Y."/>
            <person name="Holland P.W."/>
            <person name="Paps J."/>
            <person name="Zhu Y."/>
            <person name="Wu F."/>
            <person name="Chen Y."/>
            <person name="Wang J."/>
            <person name="Peng C."/>
            <person name="Meng J."/>
            <person name="Yang L."/>
            <person name="Liu J."/>
            <person name="Wen B."/>
            <person name="Zhang N."/>
            <person name="Huang Z."/>
            <person name="Zhu Q."/>
            <person name="Feng Y."/>
            <person name="Mount A."/>
            <person name="Hedgecock D."/>
            <person name="Xu Z."/>
            <person name="Liu Y."/>
            <person name="Domazet-Loso T."/>
            <person name="Du Y."/>
            <person name="Sun X."/>
            <person name="Zhang S."/>
            <person name="Liu B."/>
            <person name="Cheng P."/>
            <person name="Jiang X."/>
            <person name="Li J."/>
            <person name="Fan D."/>
            <person name="Wang W."/>
            <person name="Fu W."/>
            <person name="Wang T."/>
            <person name="Wang B."/>
            <person name="Zhang J."/>
            <person name="Peng Z."/>
            <person name="Li Y."/>
            <person name="Li N."/>
            <person name="Wang J."/>
            <person name="Chen M."/>
            <person name="He Y."/>
            <person name="Tan F."/>
            <person name="Song X."/>
            <person name="Zheng Q."/>
            <person name="Huang R."/>
            <person name="Yang H."/>
            <person name="Du X."/>
            <person name="Chen L."/>
            <person name="Yang M."/>
            <person name="Gaffney P.M."/>
            <person name="Wang S."/>
            <person name="Luo L."/>
            <person name="She Z."/>
            <person name="Ming Y."/>
            <person name="Huang W."/>
            <person name="Zhang S."/>
            <person name="Huang B."/>
            <person name="Zhang Y."/>
            <person name="Qu T."/>
            <person name="Ni P."/>
            <person name="Miao G."/>
            <person name="Wang J."/>
            <person name="Wang Q."/>
            <person name="Steinberg C.E."/>
            <person name="Wang H."/>
            <person name="Li N."/>
            <person name="Qian L."/>
            <person name="Zhang G."/>
            <person name="Li Y."/>
            <person name="Yang H."/>
            <person name="Liu X."/>
            <person name="Wang J."/>
            <person name="Yin Y."/>
            <person name="Wang J."/>
        </authorList>
    </citation>
    <scope>NUCLEOTIDE SEQUENCE [LARGE SCALE GENOMIC DNA]</scope>
    <source>
        <strain evidence="3">05x7-T-G4-1.051#20</strain>
    </source>
</reference>
<dbReference type="InterPro" id="IPR001258">
    <property type="entry name" value="NHL_repeat"/>
</dbReference>
<dbReference type="CDD" id="cd19756">
    <property type="entry name" value="Bbox2"/>
    <property type="match status" value="1"/>
</dbReference>
<feature type="domain" description="B box-type" evidence="2">
    <location>
        <begin position="39"/>
        <end position="77"/>
    </location>
</feature>
<evidence type="ECO:0000313" key="3">
    <source>
        <dbReference type="EMBL" id="EKC17504.1"/>
    </source>
</evidence>
<dbReference type="Gene3D" id="2.120.10.30">
    <property type="entry name" value="TolB, C-terminal domain"/>
    <property type="match status" value="2"/>
</dbReference>
<proteinExistence type="predicted"/>
<dbReference type="GO" id="GO:0061630">
    <property type="term" value="F:ubiquitin protein ligase activity"/>
    <property type="evidence" value="ECO:0007669"/>
    <property type="project" value="TreeGrafter"/>
</dbReference>
<dbReference type="GO" id="GO:0043161">
    <property type="term" value="P:proteasome-mediated ubiquitin-dependent protein catabolic process"/>
    <property type="evidence" value="ECO:0007669"/>
    <property type="project" value="TreeGrafter"/>
</dbReference>
<dbReference type="SUPFAM" id="SSF57845">
    <property type="entry name" value="B-box zinc-binding domain"/>
    <property type="match status" value="1"/>
</dbReference>
<dbReference type="InterPro" id="IPR050952">
    <property type="entry name" value="TRIM-NHL_E3_ligases"/>
</dbReference>
<evidence type="ECO:0000256" key="1">
    <source>
        <dbReference type="ARBA" id="ARBA00022737"/>
    </source>
</evidence>
<dbReference type="PROSITE" id="PS50119">
    <property type="entry name" value="ZF_BBOX"/>
    <property type="match status" value="2"/>
</dbReference>
<dbReference type="SMART" id="SM00336">
    <property type="entry name" value="BBOX"/>
    <property type="match status" value="1"/>
</dbReference>
<dbReference type="InParanoid" id="K1PFA6"/>
<dbReference type="GO" id="GO:0008270">
    <property type="term" value="F:zinc ion binding"/>
    <property type="evidence" value="ECO:0007669"/>
    <property type="project" value="UniProtKB-KW"/>
</dbReference>
<feature type="domain" description="B box-type" evidence="2">
    <location>
        <begin position="1"/>
        <end position="31"/>
    </location>
</feature>
<dbReference type="Pfam" id="PF00643">
    <property type="entry name" value="zf-B_box"/>
    <property type="match status" value="1"/>
</dbReference>
<name>K1PFA6_MAGGI</name>
<dbReference type="PANTHER" id="PTHR24104:SF25">
    <property type="entry name" value="PROTEIN LIN-41"/>
    <property type="match status" value="1"/>
</dbReference>
<dbReference type="InterPro" id="IPR000315">
    <property type="entry name" value="Znf_B-box"/>
</dbReference>
<accession>K1PFA6</accession>
<dbReference type="SUPFAM" id="SSF101898">
    <property type="entry name" value="NHL repeat"/>
    <property type="match status" value="1"/>
</dbReference>
<protein>
    <submittedName>
        <fullName evidence="3">Tripartite motif-containing protein 3</fullName>
    </submittedName>
</protein>
<dbReference type="HOGENOM" id="CLU_007742_5_1_1"/>
<evidence type="ECO:0000259" key="2">
    <source>
        <dbReference type="PROSITE" id="PS50119"/>
    </source>
</evidence>
<organism evidence="3">
    <name type="scientific">Magallana gigas</name>
    <name type="common">Pacific oyster</name>
    <name type="synonym">Crassostrea gigas</name>
    <dbReference type="NCBI Taxonomy" id="29159"/>
    <lineage>
        <taxon>Eukaryota</taxon>
        <taxon>Metazoa</taxon>
        <taxon>Spiralia</taxon>
        <taxon>Lophotrochozoa</taxon>
        <taxon>Mollusca</taxon>
        <taxon>Bivalvia</taxon>
        <taxon>Autobranchia</taxon>
        <taxon>Pteriomorphia</taxon>
        <taxon>Ostreida</taxon>
        <taxon>Ostreoidea</taxon>
        <taxon>Ostreidae</taxon>
        <taxon>Magallana</taxon>
    </lineage>
</organism>
<dbReference type="InterPro" id="IPR011042">
    <property type="entry name" value="6-blade_b-propeller_TolB-like"/>
</dbReference>
<dbReference type="AlphaFoldDB" id="K1PFA6"/>
<dbReference type="PANTHER" id="PTHR24104">
    <property type="entry name" value="E3 UBIQUITIN-PROTEIN LIGASE NHLRC1-RELATED"/>
    <property type="match status" value="1"/>
</dbReference>
<dbReference type="EMBL" id="JH822799">
    <property type="protein sequence ID" value="EKC17504.1"/>
    <property type="molecule type" value="Genomic_DNA"/>
</dbReference>
<gene>
    <name evidence="3" type="ORF">CGI_10000688</name>
</gene>
<dbReference type="GO" id="GO:0000209">
    <property type="term" value="P:protein polyubiquitination"/>
    <property type="evidence" value="ECO:0007669"/>
    <property type="project" value="TreeGrafter"/>
</dbReference>
<keyword evidence="1" id="KW-0677">Repeat</keyword>